<feature type="transmembrane region" description="Helical" evidence="6">
    <location>
        <begin position="24"/>
        <end position="43"/>
    </location>
</feature>
<sequence>MSVKHVPSSTVRHTRSHEPSHTRIRVALSAAFMLTGLGMATWVSRTPAIRDALEASTAEMGLIIAGLSVGSMIGIAVGGVLVARRGARFVIAMGMLLLLTGLAVIATGTMLAEGWVVTGGLAFFGAGMGSGEIGQNIEAVELEVKVQRSIVPGLHGFYSLGVFVGGMIGLAANALVVPAPTHLAAMLLMGLAATLWLVRQLPADTGANVPSKSGAPIKSPRGWLDSRLLALVAIILGMALAEGSANDWLPLIVVDGFGQAATTGAVVYAFFGLTMAIGRFAGGAIIDRFGRAPVMRSSIITAAVGIIIVITAPNVLVGALGVLLWGVGASLGFPVALSSAGDDPVHAARRASLVATAGYAAFLIGPPVLGFLGEHFGIRNALLVVLAAVLTSLIFAGAVKPRVQQPRI</sequence>
<dbReference type="InterPro" id="IPR011701">
    <property type="entry name" value="MFS"/>
</dbReference>
<feature type="transmembrane region" description="Helical" evidence="6">
    <location>
        <begin position="182"/>
        <end position="198"/>
    </location>
</feature>
<organism evidence="8 9">
    <name type="scientific">Populibacterium corticicola</name>
    <dbReference type="NCBI Taxonomy" id="1812826"/>
    <lineage>
        <taxon>Bacteria</taxon>
        <taxon>Bacillati</taxon>
        <taxon>Actinomycetota</taxon>
        <taxon>Actinomycetes</taxon>
        <taxon>Micrococcales</taxon>
        <taxon>Jonesiaceae</taxon>
        <taxon>Populibacterium</taxon>
    </lineage>
</organism>
<dbReference type="InterPro" id="IPR020846">
    <property type="entry name" value="MFS_dom"/>
</dbReference>
<feature type="transmembrane region" description="Helical" evidence="6">
    <location>
        <begin position="155"/>
        <end position="176"/>
    </location>
</feature>
<feature type="transmembrane region" description="Helical" evidence="6">
    <location>
        <begin position="89"/>
        <end position="108"/>
    </location>
</feature>
<dbReference type="Proteomes" id="UP001597391">
    <property type="component" value="Unassembled WGS sequence"/>
</dbReference>
<gene>
    <name evidence="8" type="ORF">ACFSYH_07845</name>
</gene>
<dbReference type="PROSITE" id="PS50850">
    <property type="entry name" value="MFS"/>
    <property type="match status" value="1"/>
</dbReference>
<feature type="domain" description="Major facilitator superfamily (MFS) profile" evidence="7">
    <location>
        <begin position="24"/>
        <end position="404"/>
    </location>
</feature>
<evidence type="ECO:0000313" key="8">
    <source>
        <dbReference type="EMBL" id="MFD2840483.1"/>
    </source>
</evidence>
<evidence type="ECO:0000256" key="6">
    <source>
        <dbReference type="SAM" id="Phobius"/>
    </source>
</evidence>
<keyword evidence="3 6" id="KW-1133">Transmembrane helix</keyword>
<comment type="caution">
    <text evidence="8">The sequence shown here is derived from an EMBL/GenBank/DDBJ whole genome shotgun (WGS) entry which is preliminary data.</text>
</comment>
<dbReference type="Gene3D" id="1.20.1250.20">
    <property type="entry name" value="MFS general substrate transporter like domains"/>
    <property type="match status" value="2"/>
</dbReference>
<accession>A0ABW5XF29</accession>
<dbReference type="Pfam" id="PF07690">
    <property type="entry name" value="MFS_1"/>
    <property type="match status" value="1"/>
</dbReference>
<protein>
    <submittedName>
        <fullName evidence="8">MFS transporter</fullName>
    </submittedName>
</protein>
<proteinExistence type="predicted"/>
<evidence type="ECO:0000256" key="2">
    <source>
        <dbReference type="ARBA" id="ARBA00022692"/>
    </source>
</evidence>
<evidence type="ECO:0000256" key="3">
    <source>
        <dbReference type="ARBA" id="ARBA00022989"/>
    </source>
</evidence>
<evidence type="ECO:0000256" key="1">
    <source>
        <dbReference type="ARBA" id="ARBA00004651"/>
    </source>
</evidence>
<feature type="transmembrane region" description="Helical" evidence="6">
    <location>
        <begin position="228"/>
        <end position="245"/>
    </location>
</feature>
<dbReference type="SUPFAM" id="SSF103473">
    <property type="entry name" value="MFS general substrate transporter"/>
    <property type="match status" value="1"/>
</dbReference>
<evidence type="ECO:0000313" key="9">
    <source>
        <dbReference type="Proteomes" id="UP001597391"/>
    </source>
</evidence>
<dbReference type="RefSeq" id="WP_377466336.1">
    <property type="nucleotide sequence ID" value="NZ_JBHUOP010000003.1"/>
</dbReference>
<feature type="region of interest" description="Disordered" evidence="5">
    <location>
        <begin position="1"/>
        <end position="20"/>
    </location>
</feature>
<evidence type="ECO:0000256" key="4">
    <source>
        <dbReference type="ARBA" id="ARBA00023136"/>
    </source>
</evidence>
<feature type="transmembrane region" description="Helical" evidence="6">
    <location>
        <begin position="322"/>
        <end position="341"/>
    </location>
</feature>
<evidence type="ECO:0000259" key="7">
    <source>
        <dbReference type="PROSITE" id="PS50850"/>
    </source>
</evidence>
<name>A0ABW5XF29_9MICO</name>
<dbReference type="InterPro" id="IPR051788">
    <property type="entry name" value="MFS_Transporter"/>
</dbReference>
<dbReference type="InterPro" id="IPR036259">
    <property type="entry name" value="MFS_trans_sf"/>
</dbReference>
<keyword evidence="4 6" id="KW-0472">Membrane</keyword>
<evidence type="ECO:0000256" key="5">
    <source>
        <dbReference type="SAM" id="MobiDB-lite"/>
    </source>
</evidence>
<dbReference type="PANTHER" id="PTHR23514:SF13">
    <property type="entry name" value="INNER MEMBRANE PROTEIN YBJJ"/>
    <property type="match status" value="1"/>
</dbReference>
<feature type="transmembrane region" description="Helical" evidence="6">
    <location>
        <begin position="298"/>
        <end position="316"/>
    </location>
</feature>
<keyword evidence="9" id="KW-1185">Reference proteome</keyword>
<feature type="transmembrane region" description="Helical" evidence="6">
    <location>
        <begin position="265"/>
        <end position="286"/>
    </location>
</feature>
<feature type="transmembrane region" description="Helical" evidence="6">
    <location>
        <begin position="378"/>
        <end position="399"/>
    </location>
</feature>
<reference evidence="9" key="1">
    <citation type="journal article" date="2019" name="Int. J. Syst. Evol. Microbiol.">
        <title>The Global Catalogue of Microorganisms (GCM) 10K type strain sequencing project: providing services to taxonomists for standard genome sequencing and annotation.</title>
        <authorList>
            <consortium name="The Broad Institute Genomics Platform"/>
            <consortium name="The Broad Institute Genome Sequencing Center for Infectious Disease"/>
            <person name="Wu L."/>
            <person name="Ma J."/>
        </authorList>
    </citation>
    <scope>NUCLEOTIDE SEQUENCE [LARGE SCALE GENOMIC DNA]</scope>
    <source>
        <strain evidence="9">KCTC 33576</strain>
    </source>
</reference>
<comment type="subcellular location">
    <subcellularLocation>
        <location evidence="1">Cell membrane</location>
        <topology evidence="1">Multi-pass membrane protein</topology>
    </subcellularLocation>
</comment>
<feature type="transmembrane region" description="Helical" evidence="6">
    <location>
        <begin position="114"/>
        <end position="134"/>
    </location>
</feature>
<feature type="transmembrane region" description="Helical" evidence="6">
    <location>
        <begin position="63"/>
        <end position="82"/>
    </location>
</feature>
<dbReference type="PANTHER" id="PTHR23514">
    <property type="entry name" value="BYPASS OF STOP CODON PROTEIN 6"/>
    <property type="match status" value="1"/>
</dbReference>
<dbReference type="EMBL" id="JBHUOP010000003">
    <property type="protein sequence ID" value="MFD2840483.1"/>
    <property type="molecule type" value="Genomic_DNA"/>
</dbReference>
<feature type="transmembrane region" description="Helical" evidence="6">
    <location>
        <begin position="353"/>
        <end position="372"/>
    </location>
</feature>
<dbReference type="CDD" id="cd17393">
    <property type="entry name" value="MFS_MosC_like"/>
    <property type="match status" value="1"/>
</dbReference>
<keyword evidence="2 6" id="KW-0812">Transmembrane</keyword>